<dbReference type="RefSeq" id="WP_132849706.1">
    <property type="nucleotide sequence ID" value="NZ_CP058648.1"/>
</dbReference>
<organism evidence="2 3">
    <name type="scientific">Serpentinicella alkaliphila</name>
    <dbReference type="NCBI Taxonomy" id="1734049"/>
    <lineage>
        <taxon>Bacteria</taxon>
        <taxon>Bacillati</taxon>
        <taxon>Bacillota</taxon>
        <taxon>Clostridia</taxon>
        <taxon>Peptostreptococcales</taxon>
        <taxon>Natronincolaceae</taxon>
        <taxon>Serpentinicella</taxon>
    </lineage>
</organism>
<gene>
    <name evidence="2" type="ORF">EDD79_106111</name>
</gene>
<proteinExistence type="predicted"/>
<protein>
    <submittedName>
        <fullName evidence="2">Uncharacterized protein</fullName>
    </submittedName>
</protein>
<comment type="caution">
    <text evidence="2">The sequence shown here is derived from an EMBL/GenBank/DDBJ whole genome shotgun (WGS) entry which is preliminary data.</text>
</comment>
<sequence length="136" mass="15964">MDISNIFTVGSILVATVGIGAIYYYYKKRNLEKFFNQVYEETRKVPKQKRNSFILLMFKESLTASVNKSKNPNFTSKFQNPKYLEIQLVQMSHILKDSSKVKDKVMKRSLGLLNNYYVWEKAKFDKEKKEIQSKAS</sequence>
<evidence type="ECO:0000313" key="3">
    <source>
        <dbReference type="Proteomes" id="UP000295504"/>
    </source>
</evidence>
<feature type="transmembrane region" description="Helical" evidence="1">
    <location>
        <begin position="6"/>
        <end position="26"/>
    </location>
</feature>
<keyword evidence="3" id="KW-1185">Reference proteome</keyword>
<keyword evidence="1" id="KW-0472">Membrane</keyword>
<dbReference type="AlphaFoldDB" id="A0A4R2T0C0"/>
<accession>A0A4R2T0C0</accession>
<dbReference type="OrthoDB" id="1954039at2"/>
<evidence type="ECO:0000313" key="2">
    <source>
        <dbReference type="EMBL" id="TCP95305.1"/>
    </source>
</evidence>
<dbReference type="EMBL" id="SLYC01000061">
    <property type="protein sequence ID" value="TCP95305.1"/>
    <property type="molecule type" value="Genomic_DNA"/>
</dbReference>
<keyword evidence="1" id="KW-1133">Transmembrane helix</keyword>
<reference evidence="2 3" key="1">
    <citation type="submission" date="2019-03" db="EMBL/GenBank/DDBJ databases">
        <title>Genomic Encyclopedia of Type Strains, Phase IV (KMG-IV): sequencing the most valuable type-strain genomes for metagenomic binning, comparative biology and taxonomic classification.</title>
        <authorList>
            <person name="Goeker M."/>
        </authorList>
    </citation>
    <scope>NUCLEOTIDE SEQUENCE [LARGE SCALE GENOMIC DNA]</scope>
    <source>
        <strain evidence="2 3">DSM 100013</strain>
    </source>
</reference>
<keyword evidence="1" id="KW-0812">Transmembrane</keyword>
<name>A0A4R2T0C0_9FIRM</name>
<dbReference type="Proteomes" id="UP000295504">
    <property type="component" value="Unassembled WGS sequence"/>
</dbReference>
<evidence type="ECO:0000256" key="1">
    <source>
        <dbReference type="SAM" id="Phobius"/>
    </source>
</evidence>